<dbReference type="Gramene" id="PNT67716">
    <property type="protein sequence ID" value="PNT67716"/>
    <property type="gene ID" value="BRADI_3g30815v3"/>
</dbReference>
<reference evidence="1 2" key="1">
    <citation type="journal article" date="2010" name="Nature">
        <title>Genome sequencing and analysis of the model grass Brachypodium distachyon.</title>
        <authorList>
            <consortium name="International Brachypodium Initiative"/>
        </authorList>
    </citation>
    <scope>NUCLEOTIDE SEQUENCE [LARGE SCALE GENOMIC DNA]</scope>
    <source>
        <strain evidence="1 2">Bd21</strain>
    </source>
</reference>
<dbReference type="Proteomes" id="UP000008810">
    <property type="component" value="Chromosome 3"/>
</dbReference>
<name>A0A2K2D0B3_BRADI</name>
<reference evidence="1" key="2">
    <citation type="submission" date="2017-06" db="EMBL/GenBank/DDBJ databases">
        <title>WGS assembly of Brachypodium distachyon.</title>
        <authorList>
            <consortium name="The International Brachypodium Initiative"/>
            <person name="Lucas S."/>
            <person name="Harmon-Smith M."/>
            <person name="Lail K."/>
            <person name="Tice H."/>
            <person name="Grimwood J."/>
            <person name="Bruce D."/>
            <person name="Barry K."/>
            <person name="Shu S."/>
            <person name="Lindquist E."/>
            <person name="Wang M."/>
            <person name="Pitluck S."/>
            <person name="Vogel J.P."/>
            <person name="Garvin D.F."/>
            <person name="Mockler T.C."/>
            <person name="Schmutz J."/>
            <person name="Rokhsar D."/>
            <person name="Bevan M.W."/>
        </authorList>
    </citation>
    <scope>NUCLEOTIDE SEQUENCE</scope>
    <source>
        <strain evidence="1">Bd21</strain>
    </source>
</reference>
<organism evidence="1">
    <name type="scientific">Brachypodium distachyon</name>
    <name type="common">Purple false brome</name>
    <name type="synonym">Trachynia distachya</name>
    <dbReference type="NCBI Taxonomy" id="15368"/>
    <lineage>
        <taxon>Eukaryota</taxon>
        <taxon>Viridiplantae</taxon>
        <taxon>Streptophyta</taxon>
        <taxon>Embryophyta</taxon>
        <taxon>Tracheophyta</taxon>
        <taxon>Spermatophyta</taxon>
        <taxon>Magnoliopsida</taxon>
        <taxon>Liliopsida</taxon>
        <taxon>Poales</taxon>
        <taxon>Poaceae</taxon>
        <taxon>BOP clade</taxon>
        <taxon>Pooideae</taxon>
        <taxon>Stipodae</taxon>
        <taxon>Brachypodieae</taxon>
        <taxon>Brachypodium</taxon>
    </lineage>
</organism>
<dbReference type="AlphaFoldDB" id="A0A2K2D0B3"/>
<protein>
    <submittedName>
        <fullName evidence="1 2">Uncharacterized protein</fullName>
    </submittedName>
</protein>
<accession>A0A2K2D0B3</accession>
<evidence type="ECO:0000313" key="1">
    <source>
        <dbReference type="EMBL" id="PNT67716.1"/>
    </source>
</evidence>
<gene>
    <name evidence="1" type="ORF">BRADI_3g30815v3</name>
</gene>
<keyword evidence="3" id="KW-1185">Reference proteome</keyword>
<evidence type="ECO:0000313" key="2">
    <source>
        <dbReference type="EnsemblPlants" id="PNT67716"/>
    </source>
</evidence>
<reference evidence="2" key="3">
    <citation type="submission" date="2018-08" db="UniProtKB">
        <authorList>
            <consortium name="EnsemblPlants"/>
        </authorList>
    </citation>
    <scope>IDENTIFICATION</scope>
    <source>
        <strain evidence="2">cv. Bd21</strain>
    </source>
</reference>
<evidence type="ECO:0000313" key="3">
    <source>
        <dbReference type="Proteomes" id="UP000008810"/>
    </source>
</evidence>
<sequence length="77" mass="8767">MVGVVFLRGDEGRAHRRQQANIGTCLTKYSCFFTMQLCVFRRYKFPKRCSEGCNGPELCWVGFCYGECANHVGCSSR</sequence>
<dbReference type="EMBL" id="CM000882">
    <property type="protein sequence ID" value="PNT67716.1"/>
    <property type="molecule type" value="Genomic_DNA"/>
</dbReference>
<dbReference type="InParanoid" id="A0A2K2D0B3"/>
<proteinExistence type="predicted"/>
<dbReference type="EnsemblPlants" id="PNT67716">
    <property type="protein sequence ID" value="PNT67716"/>
    <property type="gene ID" value="BRADI_3g30815v3"/>
</dbReference>